<feature type="compositionally biased region" description="Basic and acidic residues" evidence="5">
    <location>
        <begin position="628"/>
        <end position="639"/>
    </location>
</feature>
<comment type="subcellular location">
    <subcellularLocation>
        <location evidence="1">Nucleus</location>
        <location evidence="1">Nucleolus</location>
    </subcellularLocation>
</comment>
<feature type="compositionally biased region" description="Acidic residues" evidence="5">
    <location>
        <begin position="136"/>
        <end position="159"/>
    </location>
</feature>
<dbReference type="Pfam" id="PF25121">
    <property type="entry name" value="RRM_ESF1"/>
    <property type="match status" value="1"/>
</dbReference>
<evidence type="ECO:0000256" key="2">
    <source>
        <dbReference type="ARBA" id="ARBA00009087"/>
    </source>
</evidence>
<name>A0ABQ8FKD4_9FUNG</name>
<evidence type="ECO:0000256" key="5">
    <source>
        <dbReference type="SAM" id="MobiDB-lite"/>
    </source>
</evidence>
<dbReference type="Proteomes" id="UP001648503">
    <property type="component" value="Unassembled WGS sequence"/>
</dbReference>
<feature type="compositionally biased region" description="Basic and acidic residues" evidence="5">
    <location>
        <begin position="594"/>
        <end position="609"/>
    </location>
</feature>
<evidence type="ECO:0000259" key="6">
    <source>
        <dbReference type="Pfam" id="PF08159"/>
    </source>
</evidence>
<feature type="region of interest" description="Disordered" evidence="5">
    <location>
        <begin position="190"/>
        <end position="226"/>
    </location>
</feature>
<feature type="domain" description="NUC153" evidence="6">
    <location>
        <begin position="668"/>
        <end position="695"/>
    </location>
</feature>
<dbReference type="InterPro" id="IPR012580">
    <property type="entry name" value="NUC153"/>
</dbReference>
<feature type="domain" description="ESF1 RRM" evidence="7">
    <location>
        <begin position="239"/>
        <end position="382"/>
    </location>
</feature>
<comment type="caution">
    <text evidence="8">The sequence shown here is derived from an EMBL/GenBank/DDBJ whole genome shotgun (WGS) entry which is preliminary data.</text>
</comment>
<keyword evidence="4" id="KW-0539">Nucleus</keyword>
<dbReference type="PANTHER" id="PTHR12202">
    <property type="entry name" value="ESF1 HOMOLOG"/>
    <property type="match status" value="1"/>
</dbReference>
<evidence type="ECO:0000313" key="9">
    <source>
        <dbReference type="Proteomes" id="UP001648503"/>
    </source>
</evidence>
<keyword evidence="3" id="KW-0175">Coiled coil</keyword>
<evidence type="ECO:0000256" key="3">
    <source>
        <dbReference type="ARBA" id="ARBA00023054"/>
    </source>
</evidence>
<feature type="region of interest" description="Disordered" evidence="5">
    <location>
        <begin position="492"/>
        <end position="518"/>
    </location>
</feature>
<accession>A0ABQ8FKD4</accession>
<feature type="region of interest" description="Disordered" evidence="5">
    <location>
        <begin position="1"/>
        <end position="162"/>
    </location>
</feature>
<feature type="region of interest" description="Disordered" evidence="5">
    <location>
        <begin position="530"/>
        <end position="609"/>
    </location>
</feature>
<evidence type="ECO:0000256" key="4">
    <source>
        <dbReference type="ARBA" id="ARBA00023242"/>
    </source>
</evidence>
<feature type="region of interest" description="Disordered" evidence="5">
    <location>
        <begin position="628"/>
        <end position="657"/>
    </location>
</feature>
<feature type="compositionally biased region" description="Basic and acidic residues" evidence="5">
    <location>
        <begin position="33"/>
        <end position="59"/>
    </location>
</feature>
<gene>
    <name evidence="8" type="ORF">BASA50_002754</name>
</gene>
<keyword evidence="9" id="KW-1185">Reference proteome</keyword>
<feature type="compositionally biased region" description="Basic and acidic residues" evidence="5">
    <location>
        <begin position="501"/>
        <end position="518"/>
    </location>
</feature>
<dbReference type="InterPro" id="IPR039754">
    <property type="entry name" value="Esf1"/>
</dbReference>
<dbReference type="InterPro" id="IPR056750">
    <property type="entry name" value="RRM_ESF1"/>
</dbReference>
<feature type="compositionally biased region" description="Basic residues" evidence="5">
    <location>
        <begin position="640"/>
        <end position="651"/>
    </location>
</feature>
<reference evidence="8 9" key="1">
    <citation type="submission" date="2021-02" db="EMBL/GenBank/DDBJ databases">
        <title>Variation within the Batrachochytrium salamandrivorans European outbreak.</title>
        <authorList>
            <person name="Kelly M."/>
            <person name="Pasmans F."/>
            <person name="Shea T.P."/>
            <person name="Munoz J.F."/>
            <person name="Carranza S."/>
            <person name="Cuomo C.A."/>
            <person name="Martel A."/>
        </authorList>
    </citation>
    <scope>NUCLEOTIDE SEQUENCE [LARGE SCALE GENOMIC DNA]</scope>
    <source>
        <strain evidence="8 9">AMFP18/2</strain>
    </source>
</reference>
<sequence length="768" mass="85368">MAKDKIRLLQHSAGKPVRPTGTVADKPVVSDPRFSRVHSDPRFIKPKKDATKITIDHRFSGMLSSKDFGSTGKGPKVDKYGRKKTTTHSKELQQFYKLDSADTEPSIKSNEPTVHSPSSDTSDTDGDSHSDLGVENNEDDSTGSVDDEEADSSAIESDEAVAKIDTVQEFSDSSDSDQDGDIQGYDLARGEGLADSSEDEDDDGSTMLRRHPNQQGQSSEDTIDIGPYAEETIPIGDETHRFAVVNMDWDHVKAKDLFKIFDGFKPKTGTICSVKIYPSEFGKERIEQELQHGPPSTIFLTDDSNTDDLLIKADDGKEFNNNQLRKYQIERLRYYYAVVECDSVTTARALFEACDGTEYESSANFFDLRYVPNSMTFDDPPAFVAHAAPSVYEPVEFVTQALQHSNVKLTWDTEDTERIRVTRRKFTKDDLKDMDFKAYIASSSDDEDDLGDGEDADALRAKYQALLKGDSMNDAFGRKDHDEDEGQEMEITFASGLSEKAAGRLERKKEEDSHKDETVFESYLRKRKEKRKAKKGANATKVASEDDTSSDEDGLAGHQDDPFFQEDFGPEFEKQSGKSKSNSAKGDLKSGVNSDKKSRKEAAAEEAKSKAELELLLLDENQSQSRHFDMKAVIRDDVKGKRKQHGKKKAHSKDMGEVQEDFKIDIADPRFSAVIESHQYAIDPTNPQFKKTKGMGAMLSARRKVLEQSEGSNPGKSIADVITKTNGSTKVTAAPGKTDKTELTQLVDAVKRKSALATQGGQGKRRRK</sequence>
<evidence type="ECO:0008006" key="10">
    <source>
        <dbReference type="Google" id="ProtNLM"/>
    </source>
</evidence>
<evidence type="ECO:0000256" key="1">
    <source>
        <dbReference type="ARBA" id="ARBA00004604"/>
    </source>
</evidence>
<organism evidence="8 9">
    <name type="scientific">Batrachochytrium salamandrivorans</name>
    <dbReference type="NCBI Taxonomy" id="1357716"/>
    <lineage>
        <taxon>Eukaryota</taxon>
        <taxon>Fungi</taxon>
        <taxon>Fungi incertae sedis</taxon>
        <taxon>Chytridiomycota</taxon>
        <taxon>Chytridiomycota incertae sedis</taxon>
        <taxon>Chytridiomycetes</taxon>
        <taxon>Rhizophydiales</taxon>
        <taxon>Rhizophydiales incertae sedis</taxon>
        <taxon>Batrachochytrium</taxon>
    </lineage>
</organism>
<dbReference type="PANTHER" id="PTHR12202:SF0">
    <property type="entry name" value="ESF1 HOMOLOG"/>
    <property type="match status" value="1"/>
</dbReference>
<evidence type="ECO:0000259" key="7">
    <source>
        <dbReference type="Pfam" id="PF25121"/>
    </source>
</evidence>
<dbReference type="EMBL" id="JAFCIX010000059">
    <property type="protein sequence ID" value="KAH6599823.1"/>
    <property type="molecule type" value="Genomic_DNA"/>
</dbReference>
<protein>
    <recommendedName>
        <fullName evidence="10">NUC153 domain-containing protein</fullName>
    </recommendedName>
</protein>
<dbReference type="Pfam" id="PF08159">
    <property type="entry name" value="NUC153"/>
    <property type="match status" value="1"/>
</dbReference>
<proteinExistence type="inferred from homology"/>
<feature type="compositionally biased region" description="Acidic residues" evidence="5">
    <location>
        <begin position="545"/>
        <end position="554"/>
    </location>
</feature>
<comment type="similarity">
    <text evidence="2">Belongs to the ESF1 family.</text>
</comment>
<evidence type="ECO:0000313" key="8">
    <source>
        <dbReference type="EMBL" id="KAH6599823.1"/>
    </source>
</evidence>